<evidence type="ECO:0000313" key="3">
    <source>
        <dbReference type="Proteomes" id="UP000607397"/>
    </source>
</evidence>
<proteinExistence type="predicted"/>
<dbReference type="Pfam" id="PF12167">
    <property type="entry name" value="Arm-DNA-bind_2"/>
    <property type="match status" value="1"/>
</dbReference>
<evidence type="ECO:0000313" key="2">
    <source>
        <dbReference type="EMBL" id="NCJ05337.1"/>
    </source>
</evidence>
<dbReference type="InterPro" id="IPR022000">
    <property type="entry name" value="Min27-like_integrase_DNA_bind"/>
</dbReference>
<keyword evidence="3" id="KW-1185">Reference proteome</keyword>
<gene>
    <name evidence="2" type="ORF">GS597_02170</name>
</gene>
<feature type="domain" description="Min27-like integrase DNA-binding" evidence="1">
    <location>
        <begin position="3"/>
        <end position="64"/>
    </location>
</feature>
<name>A0A8K1ZWE2_9CYAN</name>
<dbReference type="AlphaFoldDB" id="A0A8K1ZWE2"/>
<organism evidence="2 3">
    <name type="scientific">Petrachloros mirabilis ULC683</name>
    <dbReference type="NCBI Taxonomy" id="2781853"/>
    <lineage>
        <taxon>Bacteria</taxon>
        <taxon>Bacillati</taxon>
        <taxon>Cyanobacteriota</taxon>
        <taxon>Cyanophyceae</taxon>
        <taxon>Synechococcales</taxon>
        <taxon>Petrachlorosaceae</taxon>
        <taxon>Petrachloros</taxon>
        <taxon>Petrachloros mirabilis</taxon>
    </lineage>
</organism>
<dbReference type="RefSeq" id="WP_161823815.1">
    <property type="nucleotide sequence ID" value="NZ_WVIC01000003.1"/>
</dbReference>
<accession>A0A8K1ZWE2</accession>
<evidence type="ECO:0000259" key="1">
    <source>
        <dbReference type="Pfam" id="PF12167"/>
    </source>
</evidence>
<sequence length="98" mass="11096">MKTTIENHDGRLRLRWRYHGKRYTLACGVADSAIGRGLARQKASQIEVDVATGHFDHTLLKYKPRILGKTPTELSAPVLFERYTQAMAKEKGLSLGLW</sequence>
<dbReference type="Proteomes" id="UP000607397">
    <property type="component" value="Unassembled WGS sequence"/>
</dbReference>
<comment type="caution">
    <text evidence="2">The sequence shown here is derived from an EMBL/GenBank/DDBJ whole genome shotgun (WGS) entry which is preliminary data.</text>
</comment>
<reference evidence="2" key="1">
    <citation type="submission" date="2019-12" db="EMBL/GenBank/DDBJ databases">
        <title>High-Quality draft genome sequences of three cyanobacteria isolated from the limestone walls of the Old Cathedral of Coimbra.</title>
        <authorList>
            <person name="Tiago I."/>
            <person name="Soares F."/>
            <person name="Portugal A."/>
        </authorList>
    </citation>
    <scope>NUCLEOTIDE SEQUENCE [LARGE SCALE GENOMIC DNA]</scope>
    <source>
        <strain evidence="2">C</strain>
    </source>
</reference>
<protein>
    <submittedName>
        <fullName evidence="2">DUF3596 domain-containing protein</fullName>
    </submittedName>
</protein>
<dbReference type="EMBL" id="WVIC01000003">
    <property type="protein sequence ID" value="NCJ05337.1"/>
    <property type="molecule type" value="Genomic_DNA"/>
</dbReference>